<evidence type="ECO:0000313" key="2">
    <source>
        <dbReference type="Proteomes" id="UP000584867"/>
    </source>
</evidence>
<name>A0A7W7ZMA9_9BACT</name>
<reference evidence="1 2" key="1">
    <citation type="submission" date="2020-08" db="EMBL/GenBank/DDBJ databases">
        <title>Genomic Encyclopedia of Type Strains, Phase IV (KMG-V): Genome sequencing to study the core and pangenomes of soil and plant-associated prokaryotes.</title>
        <authorList>
            <person name="Whitman W."/>
        </authorList>
    </citation>
    <scope>NUCLEOTIDE SEQUENCE [LARGE SCALE GENOMIC DNA]</scope>
    <source>
        <strain evidence="1 2">X5P3</strain>
    </source>
</reference>
<protein>
    <submittedName>
        <fullName evidence="1">Uncharacterized protein</fullName>
    </submittedName>
</protein>
<dbReference type="EMBL" id="JACHIO010000003">
    <property type="protein sequence ID" value="MBB5062580.1"/>
    <property type="molecule type" value="Genomic_DNA"/>
</dbReference>
<dbReference type="Proteomes" id="UP000584867">
    <property type="component" value="Unassembled WGS sequence"/>
</dbReference>
<comment type="caution">
    <text evidence="1">The sequence shown here is derived from an EMBL/GenBank/DDBJ whole genome shotgun (WGS) entry which is preliminary data.</text>
</comment>
<accession>A0A7W7ZMA9</accession>
<organism evidence="1 2">
    <name type="scientific">Granulicella mallensis</name>
    <dbReference type="NCBI Taxonomy" id="940614"/>
    <lineage>
        <taxon>Bacteria</taxon>
        <taxon>Pseudomonadati</taxon>
        <taxon>Acidobacteriota</taxon>
        <taxon>Terriglobia</taxon>
        <taxon>Terriglobales</taxon>
        <taxon>Acidobacteriaceae</taxon>
        <taxon>Granulicella</taxon>
    </lineage>
</organism>
<evidence type="ECO:0000313" key="1">
    <source>
        <dbReference type="EMBL" id="MBB5062580.1"/>
    </source>
</evidence>
<proteinExistence type="predicted"/>
<sequence>MIWEQSRHMLRICITHTFSSESPQPWSSSYSITATKVR</sequence>
<gene>
    <name evidence="1" type="ORF">HDF15_000910</name>
</gene>
<dbReference type="AlphaFoldDB" id="A0A7W7ZMA9"/>